<dbReference type="PROSITE" id="PS50158">
    <property type="entry name" value="ZF_CCHC"/>
    <property type="match status" value="1"/>
</dbReference>
<dbReference type="VEuPathDB" id="FungiDB:PGTG_04740"/>
<reference key="1">
    <citation type="submission" date="2007-01" db="EMBL/GenBank/DDBJ databases">
        <title>The Genome Sequence of Puccinia graminis f. sp. tritici Strain CRL 75-36-700-3.</title>
        <authorList>
            <consortium name="The Broad Institute Genome Sequencing Platform"/>
            <person name="Birren B."/>
            <person name="Lander E."/>
            <person name="Galagan J."/>
            <person name="Nusbaum C."/>
            <person name="Devon K."/>
            <person name="Cuomo C."/>
            <person name="Jaffe D."/>
            <person name="Butler J."/>
            <person name="Alvarez P."/>
            <person name="Gnerre S."/>
            <person name="Grabherr M."/>
            <person name="Mauceli E."/>
            <person name="Brockman W."/>
            <person name="Young S."/>
            <person name="LaButti K."/>
            <person name="Sykes S."/>
            <person name="DeCaprio D."/>
            <person name="Crawford M."/>
            <person name="Koehrsen M."/>
            <person name="Engels R."/>
            <person name="Montgomery P."/>
            <person name="Pearson M."/>
            <person name="Howarth C."/>
            <person name="Larson L."/>
            <person name="White J."/>
            <person name="Zeng Q."/>
            <person name="Kodira C."/>
            <person name="Yandava C."/>
            <person name="Alvarado L."/>
            <person name="O'Leary S."/>
            <person name="Szabo L."/>
            <person name="Dean R."/>
            <person name="Schein J."/>
        </authorList>
    </citation>
    <scope>NUCLEOTIDE SEQUENCE</scope>
    <source>
        <strain>CRL 75-36-700-3</strain>
    </source>
</reference>
<evidence type="ECO:0000256" key="1">
    <source>
        <dbReference type="ARBA" id="ARBA00022664"/>
    </source>
</evidence>
<keyword evidence="2" id="KW-0479">Metal-binding</keyword>
<dbReference type="RefSeq" id="XP_003323203.1">
    <property type="nucleotide sequence ID" value="XM_003323155.1"/>
</dbReference>
<dbReference type="InParanoid" id="E3K3Y2"/>
<dbReference type="Proteomes" id="UP000008783">
    <property type="component" value="Unassembled WGS sequence"/>
</dbReference>
<dbReference type="KEGG" id="pgr:PGTG_04740"/>
<evidence type="ECO:0000256" key="3">
    <source>
        <dbReference type="SAM" id="MobiDB-lite"/>
    </source>
</evidence>
<dbReference type="GO" id="GO:0008270">
    <property type="term" value="F:zinc ion binding"/>
    <property type="evidence" value="ECO:0007669"/>
    <property type="project" value="UniProtKB-KW"/>
</dbReference>
<protein>
    <recommendedName>
        <fullName evidence="4">CCHC-type domain-containing protein</fullName>
    </recommendedName>
</protein>
<evidence type="ECO:0000256" key="2">
    <source>
        <dbReference type="PROSITE-ProRule" id="PRU00047"/>
    </source>
</evidence>
<name>E3K3Y2_PUCGT</name>
<feature type="region of interest" description="Disordered" evidence="3">
    <location>
        <begin position="1"/>
        <end position="49"/>
    </location>
</feature>
<evidence type="ECO:0000313" key="6">
    <source>
        <dbReference type="Proteomes" id="UP000008783"/>
    </source>
</evidence>
<dbReference type="GeneID" id="10536804"/>
<keyword evidence="2" id="KW-0862">Zinc</keyword>
<evidence type="ECO:0000313" key="5">
    <source>
        <dbReference type="EMBL" id="EFP78784.1"/>
    </source>
</evidence>
<feature type="compositionally biased region" description="Polar residues" evidence="3">
    <location>
        <begin position="1"/>
        <end position="25"/>
    </location>
</feature>
<feature type="domain" description="CCHC-type" evidence="4">
    <location>
        <begin position="54"/>
        <end position="69"/>
    </location>
</feature>
<proteinExistence type="predicted"/>
<sequence length="108" mass="12749">MGQYKTSYNSIPQVNRSSWRNSNQTSKDEVREDELDSKRPSTSNPQAITGKDVCHFCKQPGHFSKECPRKKKRINDWNVKLPRIFLQLKSRQNLITLRLGEDIFRRLK</sequence>
<dbReference type="Pfam" id="PF00098">
    <property type="entry name" value="zf-CCHC"/>
    <property type="match status" value="1"/>
</dbReference>
<accession>E3K3Y2</accession>
<dbReference type="AlphaFoldDB" id="E3K3Y2"/>
<dbReference type="OrthoDB" id="8047038at2759"/>
<keyword evidence="2" id="KW-0863">Zinc-finger</keyword>
<organism evidence="5 6">
    <name type="scientific">Puccinia graminis f. sp. tritici (strain CRL 75-36-700-3 / race SCCL)</name>
    <name type="common">Black stem rust fungus</name>
    <dbReference type="NCBI Taxonomy" id="418459"/>
    <lineage>
        <taxon>Eukaryota</taxon>
        <taxon>Fungi</taxon>
        <taxon>Dikarya</taxon>
        <taxon>Basidiomycota</taxon>
        <taxon>Pucciniomycotina</taxon>
        <taxon>Pucciniomycetes</taxon>
        <taxon>Pucciniales</taxon>
        <taxon>Pucciniaceae</taxon>
        <taxon>Puccinia</taxon>
    </lineage>
</organism>
<dbReference type="HOGENOM" id="CLU_2198251_0_0_1"/>
<dbReference type="SMART" id="SM00343">
    <property type="entry name" value="ZnF_C2HC"/>
    <property type="match status" value="1"/>
</dbReference>
<dbReference type="SUPFAM" id="SSF57756">
    <property type="entry name" value="Retrovirus zinc finger-like domains"/>
    <property type="match status" value="1"/>
</dbReference>
<dbReference type="InterPro" id="IPR001878">
    <property type="entry name" value="Znf_CCHC"/>
</dbReference>
<keyword evidence="6" id="KW-1185">Reference proteome</keyword>
<keyword evidence="1" id="KW-0507">mRNA processing</keyword>
<dbReference type="EMBL" id="DS178271">
    <property type="protein sequence ID" value="EFP78784.1"/>
    <property type="molecule type" value="Genomic_DNA"/>
</dbReference>
<dbReference type="GO" id="GO:0006397">
    <property type="term" value="P:mRNA processing"/>
    <property type="evidence" value="ECO:0007669"/>
    <property type="project" value="UniProtKB-KW"/>
</dbReference>
<dbReference type="Gene3D" id="4.10.60.10">
    <property type="entry name" value="Zinc finger, CCHC-type"/>
    <property type="match status" value="1"/>
</dbReference>
<dbReference type="InterPro" id="IPR036875">
    <property type="entry name" value="Znf_CCHC_sf"/>
</dbReference>
<reference evidence="6" key="2">
    <citation type="journal article" date="2011" name="Proc. Natl. Acad. Sci. U.S.A.">
        <title>Obligate biotrophy features unraveled by the genomic analysis of rust fungi.</title>
        <authorList>
            <person name="Duplessis S."/>
            <person name="Cuomo C.A."/>
            <person name="Lin Y.-C."/>
            <person name="Aerts A."/>
            <person name="Tisserant E."/>
            <person name="Veneault-Fourrey C."/>
            <person name="Joly D.L."/>
            <person name="Hacquard S."/>
            <person name="Amselem J."/>
            <person name="Cantarel B.L."/>
            <person name="Chiu R."/>
            <person name="Coutinho P.M."/>
            <person name="Feau N."/>
            <person name="Field M."/>
            <person name="Frey P."/>
            <person name="Gelhaye E."/>
            <person name="Goldberg J."/>
            <person name="Grabherr M.G."/>
            <person name="Kodira C.D."/>
            <person name="Kohler A."/>
            <person name="Kuees U."/>
            <person name="Lindquist E.A."/>
            <person name="Lucas S.M."/>
            <person name="Mago R."/>
            <person name="Mauceli E."/>
            <person name="Morin E."/>
            <person name="Murat C."/>
            <person name="Pangilinan J.L."/>
            <person name="Park R."/>
            <person name="Pearson M."/>
            <person name="Quesneville H."/>
            <person name="Rouhier N."/>
            <person name="Sakthikumar S."/>
            <person name="Salamov A.A."/>
            <person name="Schmutz J."/>
            <person name="Selles B."/>
            <person name="Shapiro H."/>
            <person name="Tanguay P."/>
            <person name="Tuskan G.A."/>
            <person name="Henrissat B."/>
            <person name="Van de Peer Y."/>
            <person name="Rouze P."/>
            <person name="Ellis J.G."/>
            <person name="Dodds P.N."/>
            <person name="Schein J.E."/>
            <person name="Zhong S."/>
            <person name="Hamelin R.C."/>
            <person name="Grigoriev I.V."/>
            <person name="Szabo L.J."/>
            <person name="Martin F."/>
        </authorList>
    </citation>
    <scope>NUCLEOTIDE SEQUENCE [LARGE SCALE GENOMIC DNA]</scope>
    <source>
        <strain evidence="6">CRL 75-36-700-3 / race SCCL</strain>
    </source>
</reference>
<dbReference type="GO" id="GO:0003676">
    <property type="term" value="F:nucleic acid binding"/>
    <property type="evidence" value="ECO:0007669"/>
    <property type="project" value="InterPro"/>
</dbReference>
<evidence type="ECO:0000259" key="4">
    <source>
        <dbReference type="PROSITE" id="PS50158"/>
    </source>
</evidence>
<gene>
    <name evidence="5" type="ORF">PGTG_04740</name>
</gene>